<feature type="transmembrane region" description="Helical" evidence="9">
    <location>
        <begin position="376"/>
        <end position="395"/>
    </location>
</feature>
<feature type="transmembrane region" description="Helical" evidence="9">
    <location>
        <begin position="350"/>
        <end position="370"/>
    </location>
</feature>
<evidence type="ECO:0000256" key="6">
    <source>
        <dbReference type="ARBA" id="ARBA00022692"/>
    </source>
</evidence>
<evidence type="ECO:0000256" key="7">
    <source>
        <dbReference type="ARBA" id="ARBA00022989"/>
    </source>
</evidence>
<evidence type="ECO:0000256" key="8">
    <source>
        <dbReference type="ARBA" id="ARBA00023136"/>
    </source>
</evidence>
<accession>A0A7W8Z2C7</accession>
<dbReference type="InterPro" id="IPR004812">
    <property type="entry name" value="Efflux_drug-R_Bcr/CmlA"/>
</dbReference>
<feature type="domain" description="Major facilitator superfamily (MFS) profile" evidence="10">
    <location>
        <begin position="9"/>
        <end position="402"/>
    </location>
</feature>
<organism evidence="11 12">
    <name type="scientific">Sphaerisporangium krabiense</name>
    <dbReference type="NCBI Taxonomy" id="763782"/>
    <lineage>
        <taxon>Bacteria</taxon>
        <taxon>Bacillati</taxon>
        <taxon>Actinomycetota</taxon>
        <taxon>Actinomycetes</taxon>
        <taxon>Streptosporangiales</taxon>
        <taxon>Streptosporangiaceae</taxon>
        <taxon>Sphaerisporangium</taxon>
    </lineage>
</organism>
<feature type="transmembrane region" description="Helical" evidence="9">
    <location>
        <begin position="84"/>
        <end position="106"/>
    </location>
</feature>
<feature type="transmembrane region" description="Helical" evidence="9">
    <location>
        <begin position="12"/>
        <end position="32"/>
    </location>
</feature>
<feature type="transmembrane region" description="Helical" evidence="9">
    <location>
        <begin position="112"/>
        <end position="129"/>
    </location>
</feature>
<evidence type="ECO:0000313" key="11">
    <source>
        <dbReference type="EMBL" id="MBB5626126.1"/>
    </source>
</evidence>
<feature type="transmembrane region" description="Helical" evidence="9">
    <location>
        <begin position="223"/>
        <end position="245"/>
    </location>
</feature>
<dbReference type="PRINTS" id="PR01035">
    <property type="entry name" value="TCRTETA"/>
</dbReference>
<keyword evidence="12" id="KW-1185">Reference proteome</keyword>
<comment type="subcellular location">
    <subcellularLocation>
        <location evidence="1">Cell membrane</location>
        <topology evidence="1">Multi-pass membrane protein</topology>
    </subcellularLocation>
</comment>
<feature type="transmembrane region" description="Helical" evidence="9">
    <location>
        <begin position="257"/>
        <end position="280"/>
    </location>
</feature>
<reference evidence="11 12" key="1">
    <citation type="submission" date="2020-08" db="EMBL/GenBank/DDBJ databases">
        <title>Sequencing the genomes of 1000 actinobacteria strains.</title>
        <authorList>
            <person name="Klenk H.-P."/>
        </authorList>
    </citation>
    <scope>NUCLEOTIDE SEQUENCE [LARGE SCALE GENOMIC DNA]</scope>
    <source>
        <strain evidence="11 12">DSM 45790</strain>
    </source>
</reference>
<evidence type="ECO:0000256" key="5">
    <source>
        <dbReference type="ARBA" id="ARBA00022475"/>
    </source>
</evidence>
<keyword evidence="7 9" id="KW-1133">Transmembrane helix</keyword>
<protein>
    <submittedName>
        <fullName evidence="11">DHA1 family bicyclomycin/chloramphenicol resistance-like MFS transporter</fullName>
    </submittedName>
</protein>
<dbReference type="FunFam" id="1.20.1720.10:FF:000005">
    <property type="entry name" value="Bcr/CflA family efflux transporter"/>
    <property type="match status" value="1"/>
</dbReference>
<dbReference type="InterPro" id="IPR001958">
    <property type="entry name" value="Tet-R_TetA/multi-R_MdtG-like"/>
</dbReference>
<keyword evidence="4" id="KW-0813">Transport</keyword>
<dbReference type="InterPro" id="IPR036259">
    <property type="entry name" value="MFS_trans_sf"/>
</dbReference>
<feature type="transmembrane region" description="Helical" evidence="9">
    <location>
        <begin position="172"/>
        <end position="191"/>
    </location>
</feature>
<dbReference type="AlphaFoldDB" id="A0A7W8Z2C7"/>
<evidence type="ECO:0000256" key="1">
    <source>
        <dbReference type="ARBA" id="ARBA00004651"/>
    </source>
</evidence>
<dbReference type="GO" id="GO:0005886">
    <property type="term" value="C:plasma membrane"/>
    <property type="evidence" value="ECO:0007669"/>
    <property type="project" value="UniProtKB-SubCell"/>
</dbReference>
<feature type="transmembrane region" description="Helical" evidence="9">
    <location>
        <begin position="141"/>
        <end position="160"/>
    </location>
</feature>
<feature type="transmembrane region" description="Helical" evidence="9">
    <location>
        <begin position="313"/>
        <end position="338"/>
    </location>
</feature>
<evidence type="ECO:0000256" key="4">
    <source>
        <dbReference type="ARBA" id="ARBA00022448"/>
    </source>
</evidence>
<keyword evidence="5" id="KW-1003">Cell membrane</keyword>
<dbReference type="InterPro" id="IPR011701">
    <property type="entry name" value="MFS"/>
</dbReference>
<dbReference type="EMBL" id="JACHBR010000001">
    <property type="protein sequence ID" value="MBB5626126.1"/>
    <property type="molecule type" value="Genomic_DNA"/>
</dbReference>
<sequence>MTAMPTRGAGERLWIGTFLVLGSLTAFGPLAIDLYLPAMPDLARVLGTSDSLAQLTISTCLVGLAVGQLVAGPLSDRVGRRWPLLIGVILFTITSVLCALSTSIWVLLVLRLLQGLCGAAGVVIARAIVRDMFEGHRTAKAFSHLMLITGVAPIVAPLLGGQILRFTDWRGLFVGLGAISVLILLGCVLVLRETHPPHLRQRGGAAGTFLSLRGLLADPVFRGYLIIGGLQSASLFTYISMSSFVLRQEYGVSPQGFSLVFAVNAVGLVLGSQVNGALVSRFGPERLLTVQLVMMCVAAAGVVGAALADAGLVVLLVPLWIVMVGMGGMGANTTALALIPYGHAAGSASALIGTSQFLVGAAVAPLASLVGTDSRVMGATIALATVLSLVALWRVHHARRTTPAHSEPLTTTT</sequence>
<keyword evidence="8 9" id="KW-0472">Membrane</keyword>
<evidence type="ECO:0000256" key="3">
    <source>
        <dbReference type="ARBA" id="ARBA00007520"/>
    </source>
</evidence>
<evidence type="ECO:0000259" key="10">
    <source>
        <dbReference type="PROSITE" id="PS50850"/>
    </source>
</evidence>
<dbReference type="NCBIfam" id="TIGR00710">
    <property type="entry name" value="efflux_Bcr_CflA"/>
    <property type="match status" value="1"/>
</dbReference>
<dbReference type="PANTHER" id="PTHR23502:SF132">
    <property type="entry name" value="POLYAMINE TRANSPORTER 2-RELATED"/>
    <property type="match status" value="1"/>
</dbReference>
<comment type="caution">
    <text evidence="11">The sequence shown here is derived from an EMBL/GenBank/DDBJ whole genome shotgun (WGS) entry which is preliminary data.</text>
</comment>
<proteinExistence type="inferred from homology"/>
<dbReference type="InterPro" id="IPR005829">
    <property type="entry name" value="Sugar_transporter_CS"/>
</dbReference>
<dbReference type="Pfam" id="PF07690">
    <property type="entry name" value="MFS_1"/>
    <property type="match status" value="1"/>
</dbReference>
<evidence type="ECO:0000313" key="12">
    <source>
        <dbReference type="Proteomes" id="UP000588112"/>
    </source>
</evidence>
<dbReference type="GO" id="GO:1990961">
    <property type="term" value="P:xenobiotic detoxification by transmembrane export across the plasma membrane"/>
    <property type="evidence" value="ECO:0007669"/>
    <property type="project" value="InterPro"/>
</dbReference>
<dbReference type="RefSeq" id="WP_184609860.1">
    <property type="nucleotide sequence ID" value="NZ_BOOS01000082.1"/>
</dbReference>
<dbReference type="SUPFAM" id="SSF103473">
    <property type="entry name" value="MFS general substrate transporter"/>
    <property type="match status" value="1"/>
</dbReference>
<dbReference type="PROSITE" id="PS50850">
    <property type="entry name" value="MFS"/>
    <property type="match status" value="1"/>
</dbReference>
<dbReference type="InterPro" id="IPR020846">
    <property type="entry name" value="MFS_dom"/>
</dbReference>
<dbReference type="CDD" id="cd17320">
    <property type="entry name" value="MFS_MdfA_MDR_like"/>
    <property type="match status" value="1"/>
</dbReference>
<comment type="similarity">
    <text evidence="2">Belongs to the major facilitator superfamily. Bcr/CmlA family.</text>
</comment>
<feature type="transmembrane region" description="Helical" evidence="9">
    <location>
        <begin position="52"/>
        <end position="72"/>
    </location>
</feature>
<dbReference type="Gene3D" id="1.20.1720.10">
    <property type="entry name" value="Multidrug resistance protein D"/>
    <property type="match status" value="1"/>
</dbReference>
<dbReference type="GO" id="GO:0042910">
    <property type="term" value="F:xenobiotic transmembrane transporter activity"/>
    <property type="evidence" value="ECO:0007669"/>
    <property type="project" value="InterPro"/>
</dbReference>
<keyword evidence="6 9" id="KW-0812">Transmembrane</keyword>
<dbReference type="PROSITE" id="PS00216">
    <property type="entry name" value="SUGAR_TRANSPORT_1"/>
    <property type="match status" value="1"/>
</dbReference>
<dbReference type="PANTHER" id="PTHR23502">
    <property type="entry name" value="MAJOR FACILITATOR SUPERFAMILY"/>
    <property type="match status" value="1"/>
</dbReference>
<dbReference type="Proteomes" id="UP000588112">
    <property type="component" value="Unassembled WGS sequence"/>
</dbReference>
<comment type="similarity">
    <text evidence="3">Belongs to the major facilitator superfamily. TCR/Tet family.</text>
</comment>
<feature type="transmembrane region" description="Helical" evidence="9">
    <location>
        <begin position="287"/>
        <end position="307"/>
    </location>
</feature>
<evidence type="ECO:0000256" key="2">
    <source>
        <dbReference type="ARBA" id="ARBA00006236"/>
    </source>
</evidence>
<name>A0A7W8Z2C7_9ACTN</name>
<evidence type="ECO:0000256" key="9">
    <source>
        <dbReference type="SAM" id="Phobius"/>
    </source>
</evidence>
<gene>
    <name evidence="11" type="ORF">BJ981_001825</name>
</gene>